<dbReference type="Proteomes" id="UP001607303">
    <property type="component" value="Unassembled WGS sequence"/>
</dbReference>
<keyword evidence="2" id="KW-1185">Reference proteome</keyword>
<organism evidence="1 2">
    <name type="scientific">Vespula maculifrons</name>
    <name type="common">Eastern yellow jacket</name>
    <name type="synonym">Wasp</name>
    <dbReference type="NCBI Taxonomy" id="7453"/>
    <lineage>
        <taxon>Eukaryota</taxon>
        <taxon>Metazoa</taxon>
        <taxon>Ecdysozoa</taxon>
        <taxon>Arthropoda</taxon>
        <taxon>Hexapoda</taxon>
        <taxon>Insecta</taxon>
        <taxon>Pterygota</taxon>
        <taxon>Neoptera</taxon>
        <taxon>Endopterygota</taxon>
        <taxon>Hymenoptera</taxon>
        <taxon>Apocrita</taxon>
        <taxon>Aculeata</taxon>
        <taxon>Vespoidea</taxon>
        <taxon>Vespidae</taxon>
        <taxon>Vespinae</taxon>
        <taxon>Vespula</taxon>
    </lineage>
</organism>
<comment type="caution">
    <text evidence="1">The sequence shown here is derived from an EMBL/GenBank/DDBJ whole genome shotgun (WGS) entry which is preliminary data.</text>
</comment>
<protein>
    <submittedName>
        <fullName evidence="1">Flocculation protein FLO11-like isoform X4</fullName>
    </submittedName>
</protein>
<accession>A0ABD2CXA7</accession>
<evidence type="ECO:0000313" key="1">
    <source>
        <dbReference type="EMBL" id="KAL2749374.1"/>
    </source>
</evidence>
<reference evidence="1 2" key="1">
    <citation type="journal article" date="2024" name="Ann. Entomol. Soc. Am.">
        <title>Genomic analyses of the southern and eastern yellowjacket wasps (Hymenoptera: Vespidae) reveal evolutionary signatures of social life.</title>
        <authorList>
            <person name="Catto M.A."/>
            <person name="Caine P.B."/>
            <person name="Orr S.E."/>
            <person name="Hunt B.G."/>
            <person name="Goodisman M.A.D."/>
        </authorList>
    </citation>
    <scope>NUCLEOTIDE SEQUENCE [LARGE SCALE GENOMIC DNA]</scope>
    <source>
        <strain evidence="1">232</strain>
        <tissue evidence="1">Head and thorax</tissue>
    </source>
</reference>
<sequence length="137" mass="15982">MIVRRITTRISVEEEDTFARNINDRGYISRSSLIVIGIRATGRSRSLLNSNHGIPVNNSTFARDFEWTAKKRKKERKKGRKKEKEVVEGIDYSAAMNFALHGLLLQGKTKRDYTCFKTFDHFMIYPLELTDQWIVHC</sequence>
<proteinExistence type="predicted"/>
<gene>
    <name evidence="1" type="ORF">V1477_002314</name>
</gene>
<dbReference type="EMBL" id="JAYRBN010000027">
    <property type="protein sequence ID" value="KAL2749374.1"/>
    <property type="molecule type" value="Genomic_DNA"/>
</dbReference>
<name>A0ABD2CXA7_VESMC</name>
<dbReference type="AlphaFoldDB" id="A0ABD2CXA7"/>
<evidence type="ECO:0000313" key="2">
    <source>
        <dbReference type="Proteomes" id="UP001607303"/>
    </source>
</evidence>